<evidence type="ECO:0000313" key="1">
    <source>
        <dbReference type="EMBL" id="KIK60444.1"/>
    </source>
</evidence>
<organism evidence="1 2">
    <name type="scientific">Collybiopsis luxurians FD-317 M1</name>
    <dbReference type="NCBI Taxonomy" id="944289"/>
    <lineage>
        <taxon>Eukaryota</taxon>
        <taxon>Fungi</taxon>
        <taxon>Dikarya</taxon>
        <taxon>Basidiomycota</taxon>
        <taxon>Agaricomycotina</taxon>
        <taxon>Agaricomycetes</taxon>
        <taxon>Agaricomycetidae</taxon>
        <taxon>Agaricales</taxon>
        <taxon>Marasmiineae</taxon>
        <taxon>Omphalotaceae</taxon>
        <taxon>Collybiopsis</taxon>
        <taxon>Collybiopsis luxurians</taxon>
    </lineage>
</organism>
<sequence>MLLFNSNFQRPSYVQEPFLMASTSQVQARYDSTSTHLLSEKAIVEGWDTFIFYAELIQPGALIIGECIIHS</sequence>
<proteinExistence type="predicted"/>
<dbReference type="Proteomes" id="UP000053593">
    <property type="component" value="Unassembled WGS sequence"/>
</dbReference>
<dbReference type="AlphaFoldDB" id="A0A0D0CD62"/>
<gene>
    <name evidence="1" type="ORF">GYMLUDRAFT_97171</name>
</gene>
<name>A0A0D0CD62_9AGAR</name>
<dbReference type="HOGENOM" id="CLU_2740273_0_0_1"/>
<evidence type="ECO:0000313" key="2">
    <source>
        <dbReference type="Proteomes" id="UP000053593"/>
    </source>
</evidence>
<reference evidence="1 2" key="1">
    <citation type="submission" date="2014-04" db="EMBL/GenBank/DDBJ databases">
        <title>Evolutionary Origins and Diversification of the Mycorrhizal Mutualists.</title>
        <authorList>
            <consortium name="DOE Joint Genome Institute"/>
            <consortium name="Mycorrhizal Genomics Consortium"/>
            <person name="Kohler A."/>
            <person name="Kuo A."/>
            <person name="Nagy L.G."/>
            <person name="Floudas D."/>
            <person name="Copeland A."/>
            <person name="Barry K.W."/>
            <person name="Cichocki N."/>
            <person name="Veneault-Fourrey C."/>
            <person name="LaButti K."/>
            <person name="Lindquist E.A."/>
            <person name="Lipzen A."/>
            <person name="Lundell T."/>
            <person name="Morin E."/>
            <person name="Murat C."/>
            <person name="Riley R."/>
            <person name="Ohm R."/>
            <person name="Sun H."/>
            <person name="Tunlid A."/>
            <person name="Henrissat B."/>
            <person name="Grigoriev I.V."/>
            <person name="Hibbett D.S."/>
            <person name="Martin F."/>
        </authorList>
    </citation>
    <scope>NUCLEOTIDE SEQUENCE [LARGE SCALE GENOMIC DNA]</scope>
    <source>
        <strain evidence="1 2">FD-317 M1</strain>
    </source>
</reference>
<protein>
    <submittedName>
        <fullName evidence="1">Unplaced genomic scaffold GYMLUscaffold_27, whole genome shotgun sequence</fullName>
    </submittedName>
</protein>
<accession>A0A0D0CD62</accession>
<dbReference type="EMBL" id="KN834775">
    <property type="protein sequence ID" value="KIK60444.1"/>
    <property type="molecule type" value="Genomic_DNA"/>
</dbReference>
<keyword evidence="2" id="KW-1185">Reference proteome</keyword>